<gene>
    <name evidence="2" type="ORF">MAE02_63480</name>
</gene>
<dbReference type="RefSeq" id="WP_147023126.1">
    <property type="nucleotide sequence ID" value="NZ_BJYU01000221.1"/>
</dbReference>
<accession>A0A512C359</accession>
<evidence type="ECO:0000313" key="3">
    <source>
        <dbReference type="Proteomes" id="UP000321085"/>
    </source>
</evidence>
<keyword evidence="3" id="KW-1185">Reference proteome</keyword>
<proteinExistence type="predicted"/>
<name>A0A512C359_9HYPH</name>
<organism evidence="2 3">
    <name type="scientific">Microvirga aerophila</name>
    <dbReference type="NCBI Taxonomy" id="670291"/>
    <lineage>
        <taxon>Bacteria</taxon>
        <taxon>Pseudomonadati</taxon>
        <taxon>Pseudomonadota</taxon>
        <taxon>Alphaproteobacteria</taxon>
        <taxon>Hyphomicrobiales</taxon>
        <taxon>Methylobacteriaceae</taxon>
        <taxon>Microvirga</taxon>
    </lineage>
</organism>
<protein>
    <submittedName>
        <fullName evidence="2">Uncharacterized protein</fullName>
    </submittedName>
</protein>
<reference evidence="2 3" key="1">
    <citation type="submission" date="2019-07" db="EMBL/GenBank/DDBJ databases">
        <title>Whole genome shotgun sequence of Microvirga aerophila NBRC 106136.</title>
        <authorList>
            <person name="Hosoyama A."/>
            <person name="Uohara A."/>
            <person name="Ohji S."/>
            <person name="Ichikawa N."/>
        </authorList>
    </citation>
    <scope>NUCLEOTIDE SEQUENCE [LARGE SCALE GENOMIC DNA]</scope>
    <source>
        <strain evidence="2 3">NBRC 106136</strain>
    </source>
</reference>
<dbReference type="Proteomes" id="UP000321085">
    <property type="component" value="Unassembled WGS sequence"/>
</dbReference>
<evidence type="ECO:0000313" key="2">
    <source>
        <dbReference type="EMBL" id="GEO18652.1"/>
    </source>
</evidence>
<comment type="caution">
    <text evidence="2">The sequence shown here is derived from an EMBL/GenBank/DDBJ whole genome shotgun (WGS) entry which is preliminary data.</text>
</comment>
<feature type="region of interest" description="Disordered" evidence="1">
    <location>
        <begin position="29"/>
        <end position="57"/>
    </location>
</feature>
<sequence>MTDLCDELLSVRPQARQTVLLGAHLFCSPDRPKTDFPPVEGESDDPQTYRNGGPKDRLSAHGIRVMDRMFAAGYPLNVIADRMKVTVLGVRARRRSWLRRVDPDMA</sequence>
<dbReference type="AlphaFoldDB" id="A0A512C359"/>
<dbReference type="EMBL" id="BJYU01000221">
    <property type="protein sequence ID" value="GEO18652.1"/>
    <property type="molecule type" value="Genomic_DNA"/>
</dbReference>
<evidence type="ECO:0000256" key="1">
    <source>
        <dbReference type="SAM" id="MobiDB-lite"/>
    </source>
</evidence>